<feature type="region of interest" description="Disordered" evidence="1">
    <location>
        <begin position="171"/>
        <end position="202"/>
    </location>
</feature>
<keyword evidence="3" id="KW-1185">Reference proteome</keyword>
<dbReference type="Proteomes" id="UP000823775">
    <property type="component" value="Unassembled WGS sequence"/>
</dbReference>
<gene>
    <name evidence="2" type="ORF">HAX54_009632</name>
</gene>
<proteinExistence type="predicted"/>
<accession>A0ABS8THP1</accession>
<reference evidence="2 3" key="1">
    <citation type="journal article" date="2021" name="BMC Genomics">
        <title>Datura genome reveals duplications of psychoactive alkaloid biosynthetic genes and high mutation rate following tissue culture.</title>
        <authorList>
            <person name="Rajewski A."/>
            <person name="Carter-House D."/>
            <person name="Stajich J."/>
            <person name="Litt A."/>
        </authorList>
    </citation>
    <scope>NUCLEOTIDE SEQUENCE [LARGE SCALE GENOMIC DNA]</scope>
    <source>
        <strain evidence="2">AR-01</strain>
    </source>
</reference>
<evidence type="ECO:0000313" key="2">
    <source>
        <dbReference type="EMBL" id="MCD7470064.1"/>
    </source>
</evidence>
<evidence type="ECO:0000256" key="1">
    <source>
        <dbReference type="SAM" id="MobiDB-lite"/>
    </source>
</evidence>
<organism evidence="2 3">
    <name type="scientific">Datura stramonium</name>
    <name type="common">Jimsonweed</name>
    <name type="synonym">Common thornapple</name>
    <dbReference type="NCBI Taxonomy" id="4076"/>
    <lineage>
        <taxon>Eukaryota</taxon>
        <taxon>Viridiplantae</taxon>
        <taxon>Streptophyta</taxon>
        <taxon>Embryophyta</taxon>
        <taxon>Tracheophyta</taxon>
        <taxon>Spermatophyta</taxon>
        <taxon>Magnoliopsida</taxon>
        <taxon>eudicotyledons</taxon>
        <taxon>Gunneridae</taxon>
        <taxon>Pentapetalae</taxon>
        <taxon>asterids</taxon>
        <taxon>lamiids</taxon>
        <taxon>Solanales</taxon>
        <taxon>Solanaceae</taxon>
        <taxon>Solanoideae</taxon>
        <taxon>Datureae</taxon>
        <taxon>Datura</taxon>
    </lineage>
</organism>
<sequence>MSRFPLNIGYIIVDEMRARETKSVPEVFGPSGKATRVAGDNIDTTSAATGTEQDCIAPPPSTSILSISGAAMETQGVESTETLSAAPQTLYYAFTPSNFVKLVKREDRHEKQMKLFAEQLETFMNRDSAAALAPHKSLHARIDDMEAQVNERLKDLIESEEKEPFINLLAEQPKTAGKLPRESDEENATSQSRKHRKRKQVQVNFLEAQRPFRVEEGMGLEELQACVGGASSSLASKAVD</sequence>
<evidence type="ECO:0000313" key="3">
    <source>
        <dbReference type="Proteomes" id="UP000823775"/>
    </source>
</evidence>
<dbReference type="EMBL" id="JACEIK010001524">
    <property type="protein sequence ID" value="MCD7470064.1"/>
    <property type="molecule type" value="Genomic_DNA"/>
</dbReference>
<protein>
    <submittedName>
        <fullName evidence="2">Uncharacterized protein</fullName>
    </submittedName>
</protein>
<name>A0ABS8THP1_DATST</name>
<comment type="caution">
    <text evidence="2">The sequence shown here is derived from an EMBL/GenBank/DDBJ whole genome shotgun (WGS) entry which is preliminary data.</text>
</comment>